<evidence type="ECO:0000256" key="1">
    <source>
        <dbReference type="SAM" id="MobiDB-lite"/>
    </source>
</evidence>
<evidence type="ECO:0000313" key="4">
    <source>
        <dbReference type="Proteomes" id="UP000027073"/>
    </source>
</evidence>
<reference evidence="4" key="1">
    <citation type="journal article" date="2014" name="Proc. Natl. Acad. Sci. U.S.A.">
        <title>Extensive sampling of basidiomycete genomes demonstrates inadequacy of the white-rot/brown-rot paradigm for wood decay fungi.</title>
        <authorList>
            <person name="Riley R."/>
            <person name="Salamov A.A."/>
            <person name="Brown D.W."/>
            <person name="Nagy L.G."/>
            <person name="Floudas D."/>
            <person name="Held B.W."/>
            <person name="Levasseur A."/>
            <person name="Lombard V."/>
            <person name="Morin E."/>
            <person name="Otillar R."/>
            <person name="Lindquist E.A."/>
            <person name="Sun H."/>
            <person name="LaButti K.M."/>
            <person name="Schmutz J."/>
            <person name="Jabbour D."/>
            <person name="Luo H."/>
            <person name="Baker S.E."/>
            <person name="Pisabarro A.G."/>
            <person name="Walton J.D."/>
            <person name="Blanchette R.A."/>
            <person name="Henrissat B."/>
            <person name="Martin F."/>
            <person name="Cullen D."/>
            <person name="Hibbett D.S."/>
            <person name="Grigoriev I.V."/>
        </authorList>
    </citation>
    <scope>NUCLEOTIDE SEQUENCE [LARGE SCALE GENOMIC DNA]</scope>
    <source>
        <strain evidence="4">PC15</strain>
    </source>
</reference>
<dbReference type="AlphaFoldDB" id="A0A067N8B5"/>
<dbReference type="HOGENOM" id="CLU_1378643_0_0_1"/>
<dbReference type="OrthoDB" id="3172906at2759"/>
<dbReference type="InterPro" id="IPR046522">
    <property type="entry name" value="DUF6699"/>
</dbReference>
<accession>A0A067N8B5</accession>
<dbReference type="Proteomes" id="UP000027073">
    <property type="component" value="Unassembled WGS sequence"/>
</dbReference>
<dbReference type="Pfam" id="PF20415">
    <property type="entry name" value="DUF6699"/>
    <property type="match status" value="1"/>
</dbReference>
<organism evidence="3 4">
    <name type="scientific">Pleurotus ostreatus (strain PC15)</name>
    <name type="common">Oyster mushroom</name>
    <dbReference type="NCBI Taxonomy" id="1137138"/>
    <lineage>
        <taxon>Eukaryota</taxon>
        <taxon>Fungi</taxon>
        <taxon>Dikarya</taxon>
        <taxon>Basidiomycota</taxon>
        <taxon>Agaricomycotina</taxon>
        <taxon>Agaricomycetes</taxon>
        <taxon>Agaricomycetidae</taxon>
        <taxon>Agaricales</taxon>
        <taxon>Pleurotineae</taxon>
        <taxon>Pleurotaceae</taxon>
        <taxon>Pleurotus</taxon>
    </lineage>
</organism>
<sequence length="197" mass="21760">MEVQNASSYSPYSSAPPTTSPPLVYDKSPYSCVPLPSQLDDCHEPVILHPMLRYSHVDRLEFDLGNPGECTARLTSRGHGLLEPATYPPLPSLSLLIPSFPWPITVHASSAWRGVPVVTVLDILSELDRALRMAAAEDVVRGGLIASGRRQNRQSPRLDARTEPRVLQRLEYLRGRKKFIGLTKSNVGGDVMIVHVE</sequence>
<proteinExistence type="predicted"/>
<feature type="compositionally biased region" description="Low complexity" evidence="1">
    <location>
        <begin position="1"/>
        <end position="17"/>
    </location>
</feature>
<feature type="region of interest" description="Disordered" evidence="1">
    <location>
        <begin position="1"/>
        <end position="20"/>
    </location>
</feature>
<dbReference type="InParanoid" id="A0A067N8B5"/>
<evidence type="ECO:0000313" key="3">
    <source>
        <dbReference type="EMBL" id="KDQ23215.1"/>
    </source>
</evidence>
<protein>
    <recommendedName>
        <fullName evidence="2">DUF6699 domain-containing protein</fullName>
    </recommendedName>
</protein>
<name>A0A067N8B5_PLEO1</name>
<feature type="domain" description="DUF6699" evidence="2">
    <location>
        <begin position="73"/>
        <end position="185"/>
    </location>
</feature>
<dbReference type="EMBL" id="KL198013">
    <property type="protein sequence ID" value="KDQ23215.1"/>
    <property type="molecule type" value="Genomic_DNA"/>
</dbReference>
<gene>
    <name evidence="3" type="ORF">PLEOSDRAFT_171403</name>
</gene>
<evidence type="ECO:0000259" key="2">
    <source>
        <dbReference type="Pfam" id="PF20415"/>
    </source>
</evidence>
<dbReference type="VEuPathDB" id="FungiDB:PLEOSDRAFT_171403"/>